<evidence type="ECO:0000313" key="2">
    <source>
        <dbReference type="EMBL" id="TYK29259.1"/>
    </source>
</evidence>
<proteinExistence type="predicted"/>
<dbReference type="InterPro" id="IPR053134">
    <property type="entry name" value="RNA-dir_DNA_polymerase"/>
</dbReference>
<dbReference type="Proteomes" id="UP000321947">
    <property type="component" value="Unassembled WGS sequence"/>
</dbReference>
<comment type="caution">
    <text evidence="1">The sequence shown here is derived from an EMBL/GenBank/DDBJ whole genome shotgun (WGS) entry which is preliminary data.</text>
</comment>
<dbReference type="AlphaFoldDB" id="A0A5A7VEE8"/>
<accession>A0A5A7VEE8</accession>
<evidence type="ECO:0000313" key="3">
    <source>
        <dbReference type="Proteomes" id="UP000321393"/>
    </source>
</evidence>
<name>A0A5A7VEE8_CUCMM</name>
<organism evidence="1 3">
    <name type="scientific">Cucumis melo var. makuwa</name>
    <name type="common">Oriental melon</name>
    <dbReference type="NCBI Taxonomy" id="1194695"/>
    <lineage>
        <taxon>Eukaryota</taxon>
        <taxon>Viridiplantae</taxon>
        <taxon>Streptophyta</taxon>
        <taxon>Embryophyta</taxon>
        <taxon>Tracheophyta</taxon>
        <taxon>Spermatophyta</taxon>
        <taxon>Magnoliopsida</taxon>
        <taxon>eudicotyledons</taxon>
        <taxon>Gunneridae</taxon>
        <taxon>Pentapetalae</taxon>
        <taxon>rosids</taxon>
        <taxon>fabids</taxon>
        <taxon>Cucurbitales</taxon>
        <taxon>Cucurbitaceae</taxon>
        <taxon>Benincaseae</taxon>
        <taxon>Cucumis</taxon>
    </lineage>
</organism>
<dbReference type="Gene3D" id="3.10.10.10">
    <property type="entry name" value="HIV Type 1 Reverse Transcriptase, subunit A, domain 1"/>
    <property type="match status" value="1"/>
</dbReference>
<dbReference type="CDD" id="cd00303">
    <property type="entry name" value="retropepsin_like"/>
    <property type="match status" value="1"/>
</dbReference>
<dbReference type="Gene3D" id="3.30.70.270">
    <property type="match status" value="1"/>
</dbReference>
<dbReference type="InterPro" id="IPR043128">
    <property type="entry name" value="Rev_trsase/Diguanyl_cyclase"/>
</dbReference>
<dbReference type="PANTHER" id="PTHR24559">
    <property type="entry name" value="TRANSPOSON TY3-I GAG-POL POLYPROTEIN"/>
    <property type="match status" value="1"/>
</dbReference>
<gene>
    <name evidence="2" type="ORF">E5676_scaffold1212G00210</name>
    <name evidence="1" type="ORF">E6C27_scaffold638G00700</name>
</gene>
<dbReference type="EMBL" id="SSTD01001747">
    <property type="protein sequence ID" value="TYK29259.1"/>
    <property type="molecule type" value="Genomic_DNA"/>
</dbReference>
<dbReference type="Proteomes" id="UP000321393">
    <property type="component" value="Unassembled WGS sequence"/>
</dbReference>
<dbReference type="PANTHER" id="PTHR24559:SF436">
    <property type="entry name" value="RNA-DIRECTED DNA POLYMERASE HOMOLOG"/>
    <property type="match status" value="1"/>
</dbReference>
<reference evidence="3 4" key="1">
    <citation type="submission" date="2019-08" db="EMBL/GenBank/DDBJ databases">
        <title>Draft genome sequences of two oriental melons (Cucumis melo L. var makuwa).</title>
        <authorList>
            <person name="Kwon S.-Y."/>
        </authorList>
    </citation>
    <scope>NUCLEOTIDE SEQUENCE [LARGE SCALE GENOMIC DNA]</scope>
    <source>
        <strain evidence="4">cv. Chang Bougi</strain>
        <strain evidence="3">cv. SW 3</strain>
        <tissue evidence="1">Leaf</tissue>
    </source>
</reference>
<evidence type="ECO:0000313" key="1">
    <source>
        <dbReference type="EMBL" id="KAA0065560.1"/>
    </source>
</evidence>
<dbReference type="Pfam" id="PF08284">
    <property type="entry name" value="RVP_2"/>
    <property type="match status" value="1"/>
</dbReference>
<dbReference type="InterPro" id="IPR021109">
    <property type="entry name" value="Peptidase_aspartic_dom_sf"/>
</dbReference>
<evidence type="ECO:0008006" key="5">
    <source>
        <dbReference type="Google" id="ProtNLM"/>
    </source>
</evidence>
<dbReference type="Gene3D" id="2.40.70.10">
    <property type="entry name" value="Acid Proteases"/>
    <property type="match status" value="1"/>
</dbReference>
<evidence type="ECO:0000313" key="4">
    <source>
        <dbReference type="Proteomes" id="UP000321947"/>
    </source>
</evidence>
<sequence>MVDSGATHNFKIEAEVRRLRLRWEKDSGRMKALNSIALPIVGLVKQTMIMLGGWKGLVDFVVVKMDDFDVVLEMEFLLEHQEPPSTPILFGALGKLGETVPKDTLCVSEKYHGVMPKSWPKSLSMRRMTDHGIESSLEVKAPAKNAHRTTPPESKCIVRRKYPLPALTRQFDRPCGVKYFPKSDIRSRHCRVRTTKAEELETTCVTGHRAYEFPVVPFSLTGVKGGKCFSVRSQINVLGHVVECHQSGLLREEDTQ</sequence>
<dbReference type="EMBL" id="SSTE01001422">
    <property type="protein sequence ID" value="KAA0065560.1"/>
    <property type="molecule type" value="Genomic_DNA"/>
</dbReference>
<protein>
    <recommendedName>
        <fullName evidence="5">Asp_protease_2 domain-containing protein</fullName>
    </recommendedName>
</protein>